<name>H1DGM0_9BACT</name>
<dbReference type="Gene3D" id="2.170.120.40">
    <property type="entry name" value="YbbR-like domain"/>
    <property type="match status" value="1"/>
</dbReference>
<sequence>MKMKGSYFKNRNIRIDRNILSYIICVIIAAILWFLNALNKEYTSEISYPVRYTDFPKGKYLVSSLPSTITLEVKAKGFTLVGYRISTSFLPISLDINSYSNYMLEKDNILEYTLKLSTIKDKINNQLNSDIKLLNIKPEEIYFKFSPAVSKVIPVKPMVDYSLKKQYILKDKISAVPDSILVSGPASLMDTLSYIPTETWKAGEINKNLSRTIDLEFPPNFSADEKSVKVNIELERFTEAKRNIPISVWNLPDSLNIKLFPNTVEISYEIGLSRYDKATDQDFEFIVNYAETQNSSFLPVEVVKFPPYIKNLSYTPQKVEYILEKRNR</sequence>
<dbReference type="STRING" id="742817.HMPREF9449_01406"/>
<dbReference type="PANTHER" id="PTHR37804:SF1">
    <property type="entry name" value="CDAA REGULATORY PROTEIN CDAR"/>
    <property type="match status" value="1"/>
</dbReference>
<dbReference type="RefSeq" id="WP_009136554.1">
    <property type="nucleotide sequence ID" value="NZ_JH594596.1"/>
</dbReference>
<evidence type="ECO:0000313" key="3">
    <source>
        <dbReference type="Proteomes" id="UP000004892"/>
    </source>
</evidence>
<evidence type="ECO:0008006" key="4">
    <source>
        <dbReference type="Google" id="ProtNLM"/>
    </source>
</evidence>
<feature type="transmembrane region" description="Helical" evidence="1">
    <location>
        <begin position="20"/>
        <end position="38"/>
    </location>
</feature>
<dbReference type="HOGENOM" id="CLU_069602_1_2_10"/>
<accession>H1DGM0</accession>
<evidence type="ECO:0000256" key="1">
    <source>
        <dbReference type="SAM" id="Phobius"/>
    </source>
</evidence>
<proteinExistence type="predicted"/>
<dbReference type="InterPro" id="IPR053154">
    <property type="entry name" value="c-di-AMP_regulator"/>
</dbReference>
<keyword evidence="3" id="KW-1185">Reference proteome</keyword>
<organism evidence="2 3">
    <name type="scientific">Odoribacter laneus YIT 12061</name>
    <dbReference type="NCBI Taxonomy" id="742817"/>
    <lineage>
        <taxon>Bacteria</taxon>
        <taxon>Pseudomonadati</taxon>
        <taxon>Bacteroidota</taxon>
        <taxon>Bacteroidia</taxon>
        <taxon>Bacteroidales</taxon>
        <taxon>Odoribacteraceae</taxon>
        <taxon>Odoribacter</taxon>
    </lineage>
</organism>
<dbReference type="AlphaFoldDB" id="H1DGM0"/>
<keyword evidence="1" id="KW-0472">Membrane</keyword>
<gene>
    <name evidence="2" type="ORF">HMPREF9449_01406</name>
</gene>
<dbReference type="eggNOG" id="COG4856">
    <property type="taxonomic scope" value="Bacteria"/>
</dbReference>
<reference evidence="2 3" key="1">
    <citation type="submission" date="2012-01" db="EMBL/GenBank/DDBJ databases">
        <title>The Genome Sequence of Odoribacter laneus YIT 12061.</title>
        <authorList>
            <consortium name="The Broad Institute Genome Sequencing Platform"/>
            <person name="Earl A."/>
            <person name="Ward D."/>
            <person name="Feldgarden M."/>
            <person name="Gevers D."/>
            <person name="Morotomi M."/>
            <person name="Young S.K."/>
            <person name="Zeng Q."/>
            <person name="Gargeya S."/>
            <person name="Fitzgerald M."/>
            <person name="Haas B."/>
            <person name="Abouelleil A."/>
            <person name="Alvarado L."/>
            <person name="Arachchi H.M."/>
            <person name="Berlin A."/>
            <person name="Chapman S.B."/>
            <person name="Gearin G."/>
            <person name="Goldberg J."/>
            <person name="Griggs A."/>
            <person name="Gujja S."/>
            <person name="Hansen M."/>
            <person name="Heiman D."/>
            <person name="Howarth C."/>
            <person name="Larimer J."/>
            <person name="Lui A."/>
            <person name="MacDonald P.J.P."/>
            <person name="McCowen C."/>
            <person name="Montmayeur A."/>
            <person name="Murphy C."/>
            <person name="Neiman D."/>
            <person name="Pearson M."/>
            <person name="Priest M."/>
            <person name="Roberts A."/>
            <person name="Saif S."/>
            <person name="Shea T."/>
            <person name="Sisk P."/>
            <person name="Stolte C."/>
            <person name="Sykes S."/>
            <person name="Wortman J."/>
            <person name="Nusbaum C."/>
            <person name="Birren B."/>
        </authorList>
    </citation>
    <scope>NUCLEOTIDE SEQUENCE [LARGE SCALE GENOMIC DNA]</scope>
    <source>
        <strain evidence="2 3">YIT 12061</strain>
    </source>
</reference>
<keyword evidence="1" id="KW-1133">Transmembrane helix</keyword>
<comment type="caution">
    <text evidence="2">The sequence shown here is derived from an EMBL/GenBank/DDBJ whole genome shotgun (WGS) entry which is preliminary data.</text>
</comment>
<protein>
    <recommendedName>
        <fullName evidence="4">YbbR-like protein</fullName>
    </recommendedName>
</protein>
<keyword evidence="1" id="KW-0812">Transmembrane</keyword>
<dbReference type="PANTHER" id="PTHR37804">
    <property type="entry name" value="CDAA REGULATORY PROTEIN CDAR"/>
    <property type="match status" value="1"/>
</dbReference>
<dbReference type="Gene3D" id="2.170.120.30">
    <property type="match status" value="1"/>
</dbReference>
<evidence type="ECO:0000313" key="2">
    <source>
        <dbReference type="EMBL" id="EHP47553.1"/>
    </source>
</evidence>
<dbReference type="EMBL" id="ADMC01000022">
    <property type="protein sequence ID" value="EHP47553.1"/>
    <property type="molecule type" value="Genomic_DNA"/>
</dbReference>
<dbReference type="Proteomes" id="UP000004892">
    <property type="component" value="Unassembled WGS sequence"/>
</dbReference>
<dbReference type="PATRIC" id="fig|742817.3.peg.1493"/>
<dbReference type="GeneID" id="98068979"/>